<feature type="compositionally biased region" description="Basic residues" evidence="1">
    <location>
        <begin position="61"/>
        <end position="74"/>
    </location>
</feature>
<gene>
    <name evidence="2" type="ORF">M421DRAFT_417392</name>
</gene>
<organism evidence="2 3">
    <name type="scientific">Didymella exigua CBS 183.55</name>
    <dbReference type="NCBI Taxonomy" id="1150837"/>
    <lineage>
        <taxon>Eukaryota</taxon>
        <taxon>Fungi</taxon>
        <taxon>Dikarya</taxon>
        <taxon>Ascomycota</taxon>
        <taxon>Pezizomycotina</taxon>
        <taxon>Dothideomycetes</taxon>
        <taxon>Pleosporomycetidae</taxon>
        <taxon>Pleosporales</taxon>
        <taxon>Pleosporineae</taxon>
        <taxon>Didymellaceae</taxon>
        <taxon>Didymella</taxon>
    </lineage>
</organism>
<dbReference type="AlphaFoldDB" id="A0A6A5S267"/>
<dbReference type="Proteomes" id="UP000800082">
    <property type="component" value="Unassembled WGS sequence"/>
</dbReference>
<dbReference type="GeneID" id="54349116"/>
<evidence type="ECO:0000313" key="2">
    <source>
        <dbReference type="EMBL" id="KAF1931627.1"/>
    </source>
</evidence>
<feature type="compositionally biased region" description="Low complexity" evidence="1">
    <location>
        <begin position="75"/>
        <end position="87"/>
    </location>
</feature>
<feature type="region of interest" description="Disordered" evidence="1">
    <location>
        <begin position="61"/>
        <end position="98"/>
    </location>
</feature>
<name>A0A6A5S267_9PLEO</name>
<evidence type="ECO:0000256" key="1">
    <source>
        <dbReference type="SAM" id="MobiDB-lite"/>
    </source>
</evidence>
<reference evidence="2" key="1">
    <citation type="journal article" date="2020" name="Stud. Mycol.">
        <title>101 Dothideomycetes genomes: a test case for predicting lifestyles and emergence of pathogens.</title>
        <authorList>
            <person name="Haridas S."/>
            <person name="Albert R."/>
            <person name="Binder M."/>
            <person name="Bloem J."/>
            <person name="Labutti K."/>
            <person name="Salamov A."/>
            <person name="Andreopoulos B."/>
            <person name="Baker S."/>
            <person name="Barry K."/>
            <person name="Bills G."/>
            <person name="Bluhm B."/>
            <person name="Cannon C."/>
            <person name="Castanera R."/>
            <person name="Culley D."/>
            <person name="Daum C."/>
            <person name="Ezra D."/>
            <person name="Gonzalez J."/>
            <person name="Henrissat B."/>
            <person name="Kuo A."/>
            <person name="Liang C."/>
            <person name="Lipzen A."/>
            <person name="Lutzoni F."/>
            <person name="Magnuson J."/>
            <person name="Mondo S."/>
            <person name="Nolan M."/>
            <person name="Ohm R."/>
            <person name="Pangilinan J."/>
            <person name="Park H.-J."/>
            <person name="Ramirez L."/>
            <person name="Alfaro M."/>
            <person name="Sun H."/>
            <person name="Tritt A."/>
            <person name="Yoshinaga Y."/>
            <person name="Zwiers L.-H."/>
            <person name="Turgeon B."/>
            <person name="Goodwin S."/>
            <person name="Spatafora J."/>
            <person name="Crous P."/>
            <person name="Grigoriev I."/>
        </authorList>
    </citation>
    <scope>NUCLEOTIDE SEQUENCE</scope>
    <source>
        <strain evidence="2">CBS 183.55</strain>
    </source>
</reference>
<evidence type="ECO:0000313" key="3">
    <source>
        <dbReference type="Proteomes" id="UP000800082"/>
    </source>
</evidence>
<sequence length="114" mass="12305">MHAALPVFLCARRPLRPASLPARARFGALALLRSAAAAGLLPTPPPAFPLLLDLAPDSHTLRPRRAHARSRRARPAPALRPRRCASPQDMPAPARRALPHCSRAPTAVCLRRPS</sequence>
<proteinExistence type="predicted"/>
<protein>
    <submittedName>
        <fullName evidence="2">Uncharacterized protein</fullName>
    </submittedName>
</protein>
<accession>A0A6A5S267</accession>
<dbReference type="EMBL" id="ML978960">
    <property type="protein sequence ID" value="KAF1931627.1"/>
    <property type="molecule type" value="Genomic_DNA"/>
</dbReference>
<dbReference type="RefSeq" id="XP_033451875.1">
    <property type="nucleotide sequence ID" value="XM_033591448.1"/>
</dbReference>
<keyword evidence="3" id="KW-1185">Reference proteome</keyword>